<keyword evidence="10" id="KW-0812">Transmembrane</keyword>
<evidence type="ECO:0000256" key="10">
    <source>
        <dbReference type="SAM" id="Phobius"/>
    </source>
</evidence>
<evidence type="ECO:0000256" key="2">
    <source>
        <dbReference type="ARBA" id="ARBA00022553"/>
    </source>
</evidence>
<protein>
    <submittedName>
        <fullName evidence="12">Serine/threonine kinase family protein</fullName>
    </submittedName>
</protein>
<dbReference type="PROSITE" id="PS00107">
    <property type="entry name" value="PROTEIN_KINASE_ATP"/>
    <property type="match status" value="1"/>
</dbReference>
<evidence type="ECO:0000256" key="1">
    <source>
        <dbReference type="ARBA" id="ARBA00022527"/>
    </source>
</evidence>
<keyword evidence="3" id="KW-0808">Transferase</keyword>
<evidence type="ECO:0000256" key="3">
    <source>
        <dbReference type="ARBA" id="ARBA00022679"/>
    </source>
</evidence>
<dbReference type="Gene3D" id="1.25.40.10">
    <property type="entry name" value="Tetratricopeptide repeat domain"/>
    <property type="match status" value="2"/>
</dbReference>
<dbReference type="InterPro" id="IPR011009">
    <property type="entry name" value="Kinase-like_dom_sf"/>
</dbReference>
<keyword evidence="6 7" id="KW-0067">ATP-binding</keyword>
<name>A0A3Q8I349_9BACT</name>
<dbReference type="SMART" id="SM00220">
    <property type="entry name" value="S_TKc"/>
    <property type="match status" value="1"/>
</dbReference>
<accession>A0A3Q8I349</accession>
<evidence type="ECO:0000256" key="4">
    <source>
        <dbReference type="ARBA" id="ARBA00022741"/>
    </source>
</evidence>
<feature type="domain" description="Protein kinase" evidence="11">
    <location>
        <begin position="111"/>
        <end position="370"/>
    </location>
</feature>
<dbReference type="Gene3D" id="1.10.510.10">
    <property type="entry name" value="Transferase(Phosphotransferase) domain 1"/>
    <property type="match status" value="1"/>
</dbReference>
<evidence type="ECO:0000256" key="7">
    <source>
        <dbReference type="PROSITE-ProRule" id="PRU10141"/>
    </source>
</evidence>
<feature type="transmembrane region" description="Helical" evidence="10">
    <location>
        <begin position="395"/>
        <end position="416"/>
    </location>
</feature>
<dbReference type="InterPro" id="IPR017441">
    <property type="entry name" value="Protein_kinase_ATP_BS"/>
</dbReference>
<dbReference type="InterPro" id="IPR008271">
    <property type="entry name" value="Ser/Thr_kinase_AS"/>
</dbReference>
<dbReference type="GO" id="GO:0005524">
    <property type="term" value="F:ATP binding"/>
    <property type="evidence" value="ECO:0007669"/>
    <property type="project" value="UniProtKB-UniRule"/>
</dbReference>
<dbReference type="AlphaFoldDB" id="A0A3Q8I349"/>
<evidence type="ECO:0000256" key="6">
    <source>
        <dbReference type="ARBA" id="ARBA00022840"/>
    </source>
</evidence>
<dbReference type="CDD" id="cd14014">
    <property type="entry name" value="STKc_PknB_like"/>
    <property type="match status" value="1"/>
</dbReference>
<keyword evidence="10" id="KW-1133">Transmembrane helix</keyword>
<reference evidence="12" key="1">
    <citation type="journal article" date="2018" name="J. Ind. Microbiol. Biotechnol.">
        <title>Genome mining reveals uncommon alkylpyrones as type III PKS products from myxobacteria.</title>
        <authorList>
            <person name="Hug J.J."/>
            <person name="Panter F."/>
            <person name="Krug D."/>
            <person name="Muller R."/>
        </authorList>
    </citation>
    <scope>NUCLEOTIDE SEQUENCE</scope>
    <source>
        <strain evidence="12">MCy9148</strain>
    </source>
</reference>
<feature type="coiled-coil region" evidence="8">
    <location>
        <begin position="421"/>
        <end position="470"/>
    </location>
</feature>
<evidence type="ECO:0000256" key="5">
    <source>
        <dbReference type="ARBA" id="ARBA00022777"/>
    </source>
</evidence>
<feature type="binding site" evidence="7">
    <location>
        <position position="140"/>
    </location>
    <ligand>
        <name>ATP</name>
        <dbReference type="ChEBI" id="CHEBI:30616"/>
    </ligand>
</feature>
<organism evidence="12">
    <name type="scientific">Melittangium lichenicola</name>
    <dbReference type="NCBI Taxonomy" id="45"/>
    <lineage>
        <taxon>Bacteria</taxon>
        <taxon>Pseudomonadati</taxon>
        <taxon>Myxococcota</taxon>
        <taxon>Myxococcia</taxon>
        <taxon>Myxococcales</taxon>
        <taxon>Cystobacterineae</taxon>
        <taxon>Archangiaceae</taxon>
        <taxon>Melittangium</taxon>
    </lineage>
</organism>
<dbReference type="InterPro" id="IPR011990">
    <property type="entry name" value="TPR-like_helical_dom_sf"/>
</dbReference>
<sequence length="1217" mass="135124">MLRRVSDPDSNLSGYEEDLHCALVEGLITRDQMEPLLAEARRLGRGPLELLRERGLLSPDTLAALKEQRTKPSEPGPYLEAEAPATRRPGDSGAPAPSTEPVFPLPHWDRYQAVRFLGQGGMGQVFLAYDPRLRRNVALKFVRDDAPELAQRFLLEARAQARVRHERVCEMYEVGEAQGRAFIAMQYVNGSHLGQLARELSLEQKLLLLRDVAEGVHAAHHAGLIHRDLKPSNILVERAEDGRLVPYVMDFGLARDWHEEHTTTGAVLGTPHYMAPEQARGEVGRLDRRVDVYSLGATLYQVLTGVPPFTAGNALELLGRIQTEEPRPPRQLDADIPEDVEAIVLKCLEKERSARYDSARALAEDLERFLSGEPVRARRAGPGYRLRKKLKKHRLVVGLGSLALGGVLLALGQAALTRGEVLQRERLAQRFTERVERLEAQARYSLLSPLHDTRADRSALREDMRALEQEIHQAGGSAEAPGHYALGRALLALGDTEGALTRLESAWTGGYQEGRVAYALALALGRLYQERLPEVESLKDAAQREERRREIEQRYRDPALAYLKRSEGAGAPSAGHVAALRAFYEGRHEEALAALEAPGAVSPWLHEGPLLRGDILHLRALQRRHQGERAGAQADLEAARAAYTTAAAIGESDPAVYRAQATLHLSALLLELYGPGEVQPHEARAREALAHALAADPEDVQALRLRARLMRRMAEFRLQQGGEARPLLDEGLAAARAALALVPGYGRARSEFALLRRLEARFQQERGEDPRDSLRQAVESFEQLAPAERDYAYQVDLGNVFKVWADYEDQSGGDSLHHRDQAIEAYLAATARDARPLEGWVNLGTAYFKRATHPRAPDADGDLERAREALERVRSIDASNFVSCYYGAQVHEWRARRQHNRGGDALPELTRALALYRQGLAINARLPQLPNALGGALLWRAELAWDEGKDPFPLLDEAQAAFEQARAVAPQQGFAYNNLGEVHAGRALYHLRRGEDPTPHLQAALEGYAQALAHMPKQAQFQVNTAKAHHTQALWLLEQGRDPSPAIQQASDALQRALELHPGMGYALYTQGRVGTVRARGLTRRGQARGTDFEPPARALQHALEADPEWQEYRLAAGELRRDQAAWLEHTGADPTPVLREGVEQVNQVLAARPHWARAHAVHAHLLLALARTPASERQREVWRDEARAELDSALAHNPNLAREWAAPSDPSYAVRR</sequence>
<keyword evidence="10" id="KW-0472">Membrane</keyword>
<dbReference type="PANTHER" id="PTHR24351">
    <property type="entry name" value="RIBOSOMAL PROTEIN S6 KINASE"/>
    <property type="match status" value="1"/>
</dbReference>
<dbReference type="EMBL" id="MH908902">
    <property type="protein sequence ID" value="AYM53442.1"/>
    <property type="molecule type" value="Genomic_DNA"/>
</dbReference>
<keyword evidence="8" id="KW-0175">Coiled coil</keyword>
<keyword evidence="1" id="KW-0723">Serine/threonine-protein kinase</keyword>
<proteinExistence type="predicted"/>
<dbReference type="GO" id="GO:0004674">
    <property type="term" value="F:protein serine/threonine kinase activity"/>
    <property type="evidence" value="ECO:0007669"/>
    <property type="project" value="UniProtKB-KW"/>
</dbReference>
<evidence type="ECO:0000313" key="12">
    <source>
        <dbReference type="EMBL" id="AYM53442.1"/>
    </source>
</evidence>
<feature type="region of interest" description="Disordered" evidence="9">
    <location>
        <begin position="66"/>
        <end position="100"/>
    </location>
</feature>
<dbReference type="SUPFAM" id="SSF48452">
    <property type="entry name" value="TPR-like"/>
    <property type="match status" value="2"/>
</dbReference>
<evidence type="ECO:0000256" key="8">
    <source>
        <dbReference type="SAM" id="Coils"/>
    </source>
</evidence>
<dbReference type="PROSITE" id="PS00108">
    <property type="entry name" value="PROTEIN_KINASE_ST"/>
    <property type="match status" value="1"/>
</dbReference>
<evidence type="ECO:0000256" key="9">
    <source>
        <dbReference type="SAM" id="MobiDB-lite"/>
    </source>
</evidence>
<keyword evidence="4 7" id="KW-0547">Nucleotide-binding</keyword>
<dbReference type="PROSITE" id="PS50011">
    <property type="entry name" value="PROTEIN_KINASE_DOM"/>
    <property type="match status" value="1"/>
</dbReference>
<keyword evidence="2" id="KW-0597">Phosphoprotein</keyword>
<dbReference type="Pfam" id="PF00069">
    <property type="entry name" value="Pkinase"/>
    <property type="match status" value="1"/>
</dbReference>
<dbReference type="SUPFAM" id="SSF56112">
    <property type="entry name" value="Protein kinase-like (PK-like)"/>
    <property type="match status" value="1"/>
</dbReference>
<evidence type="ECO:0000259" key="11">
    <source>
        <dbReference type="PROSITE" id="PS50011"/>
    </source>
</evidence>
<dbReference type="InterPro" id="IPR000719">
    <property type="entry name" value="Prot_kinase_dom"/>
</dbReference>
<dbReference type="Gene3D" id="3.30.200.20">
    <property type="entry name" value="Phosphorylase Kinase, domain 1"/>
    <property type="match status" value="1"/>
</dbReference>
<keyword evidence="5 12" id="KW-0418">Kinase</keyword>